<name>A0A918W7Y6_9ACTN</name>
<protein>
    <submittedName>
        <fullName evidence="1">Uncharacterized protein</fullName>
    </submittedName>
</protein>
<comment type="caution">
    <text evidence="1">The sequence shown here is derived from an EMBL/GenBank/DDBJ whole genome shotgun (WGS) entry which is preliminary data.</text>
</comment>
<proteinExistence type="predicted"/>
<gene>
    <name evidence="1" type="ORF">GCM10010305_17940</name>
</gene>
<evidence type="ECO:0000313" key="1">
    <source>
        <dbReference type="EMBL" id="GHA75641.1"/>
    </source>
</evidence>
<evidence type="ECO:0000313" key="2">
    <source>
        <dbReference type="Proteomes" id="UP000644020"/>
    </source>
</evidence>
<accession>A0A918W7Y6</accession>
<organism evidence="1 2">
    <name type="scientific">Streptomyces termitum</name>
    <dbReference type="NCBI Taxonomy" id="67368"/>
    <lineage>
        <taxon>Bacteria</taxon>
        <taxon>Bacillati</taxon>
        <taxon>Actinomycetota</taxon>
        <taxon>Actinomycetes</taxon>
        <taxon>Kitasatosporales</taxon>
        <taxon>Streptomycetaceae</taxon>
        <taxon>Streptomyces</taxon>
    </lineage>
</organism>
<reference evidence="1" key="2">
    <citation type="submission" date="2020-09" db="EMBL/GenBank/DDBJ databases">
        <authorList>
            <person name="Sun Q."/>
            <person name="Ohkuma M."/>
        </authorList>
    </citation>
    <scope>NUCLEOTIDE SEQUENCE</scope>
    <source>
        <strain evidence="1">JCM 4518</strain>
    </source>
</reference>
<dbReference type="EMBL" id="BMUL01000004">
    <property type="protein sequence ID" value="GHA75641.1"/>
    <property type="molecule type" value="Genomic_DNA"/>
</dbReference>
<dbReference type="AlphaFoldDB" id="A0A918W7Y6"/>
<keyword evidence="2" id="KW-1185">Reference proteome</keyword>
<sequence length="76" mass="8461">MDSDKWSPAVQRYAVDASDDEPRLGKVTRCTEEGVFLLPPGGGREWEAVPEKVRQPTADEWARIRTLTTPVPRAAP</sequence>
<dbReference type="RefSeq" id="WP_189976052.1">
    <property type="nucleotide sequence ID" value="NZ_BMUL01000004.1"/>
</dbReference>
<dbReference type="Proteomes" id="UP000644020">
    <property type="component" value="Unassembled WGS sequence"/>
</dbReference>
<reference evidence="1" key="1">
    <citation type="journal article" date="2014" name="Int. J. Syst. Evol. Microbiol.">
        <title>Complete genome sequence of Corynebacterium casei LMG S-19264T (=DSM 44701T), isolated from a smear-ripened cheese.</title>
        <authorList>
            <consortium name="US DOE Joint Genome Institute (JGI-PGF)"/>
            <person name="Walter F."/>
            <person name="Albersmeier A."/>
            <person name="Kalinowski J."/>
            <person name="Ruckert C."/>
        </authorList>
    </citation>
    <scope>NUCLEOTIDE SEQUENCE</scope>
    <source>
        <strain evidence="1">JCM 4518</strain>
    </source>
</reference>